<evidence type="ECO:0000256" key="5">
    <source>
        <dbReference type="ARBA" id="ARBA00022989"/>
    </source>
</evidence>
<evidence type="ECO:0000256" key="3">
    <source>
        <dbReference type="ARBA" id="ARBA00022692"/>
    </source>
</evidence>
<proteinExistence type="inferred from homology"/>
<dbReference type="GO" id="GO:0005737">
    <property type="term" value="C:cytoplasm"/>
    <property type="evidence" value="ECO:0007669"/>
    <property type="project" value="UniProtKB-ARBA"/>
</dbReference>
<feature type="transmembrane region" description="Helical" evidence="7">
    <location>
        <begin position="350"/>
        <end position="376"/>
    </location>
</feature>
<organism evidence="8 9">
    <name type="scientific">Rhizoctonia solani</name>
    <dbReference type="NCBI Taxonomy" id="456999"/>
    <lineage>
        <taxon>Eukaryota</taxon>
        <taxon>Fungi</taxon>
        <taxon>Dikarya</taxon>
        <taxon>Basidiomycota</taxon>
        <taxon>Agaricomycotina</taxon>
        <taxon>Agaricomycetes</taxon>
        <taxon>Cantharellales</taxon>
        <taxon>Ceratobasidiaceae</taxon>
        <taxon>Rhizoctonia</taxon>
    </lineage>
</organism>
<feature type="signal peptide" evidence="7">
    <location>
        <begin position="1"/>
        <end position="21"/>
    </location>
</feature>
<evidence type="ECO:0000256" key="6">
    <source>
        <dbReference type="ARBA" id="ARBA00023136"/>
    </source>
</evidence>
<evidence type="ECO:0000256" key="4">
    <source>
        <dbReference type="ARBA" id="ARBA00022729"/>
    </source>
</evidence>
<dbReference type="Proteomes" id="UP000663843">
    <property type="component" value="Unassembled WGS sequence"/>
</dbReference>
<reference evidence="8" key="1">
    <citation type="submission" date="2021-01" db="EMBL/GenBank/DDBJ databases">
        <authorList>
            <person name="Kaushik A."/>
        </authorList>
    </citation>
    <scope>NUCLEOTIDE SEQUENCE</scope>
    <source>
        <strain evidence="8">AG2-2IIIB</strain>
    </source>
</reference>
<sequence>MAPTFWAAAVAASSLITFANAFYLPGTAPRDYHVNDRVPLYVNALTPMVLSADSKLTIIMTPPSISVNRKMGRPRNKPSLSAPYYSEIVFLMVLSRQFTMLKNESCVPMCTATVSDKDSKFINDRIREDYAINWLVDGLPAAEMKEDERTKEIFYDMGFNLGDDEREEFKVNPALHNHYDIVLNYHTRDQVNYRVVGVVVWPRSIAHSSGTLDCGAKSPRPLVLAEDKENSESDTPWATRWDNYLHIFDPKIHWFSLINSLVIVIFLCVMVSMILVRTVSRDISRYNAIDLSEDVQEDFGWKLVHGEVFRSPRFPLVLSVLVGNGAQLCVMVGVTLIFALLGFLSPSNRGALATMMIVFWTFFGSVGGYVSARVYASIGGTSHGQNTFLTATVLPTFVFAVMFLLNLFLIGADSSGAVPLGTMLAIVALWFIISAPLSVLGSFFGKKHGPVSHPVRVNQIPRQIPPAPRYLQPWSASLLAGILPFGAAFVELYFVLSSLFASRAYYAFGFIALTAGVVLLTTATVTILFTYFMLCAEEYRWHWRAFMIGGGSAFWVLAYGVFYWLTRLSLDSFSSVVLYGGYLFLIALFDFLITGSIGFLATYWSMRRLYSAIRID</sequence>
<comment type="subcellular location">
    <subcellularLocation>
        <location evidence="1">Membrane</location>
        <topology evidence="1">Multi-pass membrane protein</topology>
    </subcellularLocation>
</comment>
<feature type="chain" id="PRO_5034554037" description="Transmembrane 9 superfamily member" evidence="7">
    <location>
        <begin position="22"/>
        <end position="616"/>
    </location>
</feature>
<dbReference type="GO" id="GO:0072657">
    <property type="term" value="P:protein localization to membrane"/>
    <property type="evidence" value="ECO:0007669"/>
    <property type="project" value="TreeGrafter"/>
</dbReference>
<gene>
    <name evidence="8" type="ORF">RDB_LOCUS76253</name>
</gene>
<feature type="transmembrane region" description="Helical" evidence="7">
    <location>
        <begin position="388"/>
        <end position="410"/>
    </location>
</feature>
<comment type="caution">
    <text evidence="8">The sequence shown here is derived from an EMBL/GenBank/DDBJ whole genome shotgun (WGS) entry which is preliminary data.</text>
</comment>
<dbReference type="Pfam" id="PF02990">
    <property type="entry name" value="EMP70"/>
    <property type="match status" value="1"/>
</dbReference>
<name>A0A8H3AW80_9AGAM</name>
<keyword evidence="6 7" id="KW-0472">Membrane</keyword>
<feature type="transmembrane region" description="Helical" evidence="7">
    <location>
        <begin position="316"/>
        <end position="344"/>
    </location>
</feature>
<evidence type="ECO:0000313" key="9">
    <source>
        <dbReference type="Proteomes" id="UP000663843"/>
    </source>
</evidence>
<dbReference type="GO" id="GO:0016020">
    <property type="term" value="C:membrane"/>
    <property type="evidence" value="ECO:0007669"/>
    <property type="project" value="UniProtKB-SubCell"/>
</dbReference>
<dbReference type="InterPro" id="IPR004240">
    <property type="entry name" value="EMP70"/>
</dbReference>
<dbReference type="GO" id="GO:0007034">
    <property type="term" value="P:vacuolar transport"/>
    <property type="evidence" value="ECO:0007669"/>
    <property type="project" value="TreeGrafter"/>
</dbReference>
<dbReference type="AlphaFoldDB" id="A0A8H3AW80"/>
<keyword evidence="3 7" id="KW-0812">Transmembrane</keyword>
<dbReference type="PANTHER" id="PTHR10766:SF111">
    <property type="entry name" value="TRANSMEMBRANE 9 SUPERFAMILY MEMBER 2"/>
    <property type="match status" value="1"/>
</dbReference>
<feature type="transmembrane region" description="Helical" evidence="7">
    <location>
        <begin position="478"/>
        <end position="500"/>
    </location>
</feature>
<dbReference type="EMBL" id="CAJMWT010002394">
    <property type="protein sequence ID" value="CAE6441949.1"/>
    <property type="molecule type" value="Genomic_DNA"/>
</dbReference>
<feature type="transmembrane region" description="Helical" evidence="7">
    <location>
        <begin position="577"/>
        <end position="604"/>
    </location>
</feature>
<feature type="transmembrane region" description="Helical" evidence="7">
    <location>
        <begin position="506"/>
        <end position="534"/>
    </location>
</feature>
<dbReference type="PANTHER" id="PTHR10766">
    <property type="entry name" value="TRANSMEMBRANE 9 SUPERFAMILY PROTEIN"/>
    <property type="match status" value="1"/>
</dbReference>
<comment type="similarity">
    <text evidence="2 7">Belongs to the nonaspanin (TM9SF) (TC 9.A.2) family.</text>
</comment>
<feature type="transmembrane region" description="Helical" evidence="7">
    <location>
        <begin position="254"/>
        <end position="276"/>
    </location>
</feature>
<evidence type="ECO:0000256" key="1">
    <source>
        <dbReference type="ARBA" id="ARBA00004141"/>
    </source>
</evidence>
<feature type="transmembrane region" description="Helical" evidence="7">
    <location>
        <begin position="422"/>
        <end position="444"/>
    </location>
</feature>
<accession>A0A8H3AW80</accession>
<feature type="transmembrane region" description="Helical" evidence="7">
    <location>
        <begin position="546"/>
        <end position="565"/>
    </location>
</feature>
<evidence type="ECO:0000313" key="8">
    <source>
        <dbReference type="EMBL" id="CAE6441949.1"/>
    </source>
</evidence>
<evidence type="ECO:0000256" key="7">
    <source>
        <dbReference type="RuleBase" id="RU363079"/>
    </source>
</evidence>
<evidence type="ECO:0000256" key="2">
    <source>
        <dbReference type="ARBA" id="ARBA00005227"/>
    </source>
</evidence>
<keyword evidence="4 7" id="KW-0732">Signal</keyword>
<keyword evidence="5 7" id="KW-1133">Transmembrane helix</keyword>
<protein>
    <recommendedName>
        <fullName evidence="7">Transmembrane 9 superfamily member</fullName>
    </recommendedName>
</protein>